<evidence type="ECO:0000256" key="5">
    <source>
        <dbReference type="ARBA" id="ARBA00023136"/>
    </source>
</evidence>
<evidence type="ECO:0000256" key="4">
    <source>
        <dbReference type="ARBA" id="ARBA00022989"/>
    </source>
</evidence>
<reference evidence="9" key="1">
    <citation type="journal article" date="2017" name="J. Phycol.">
        <title>Analysis of chloroplast genomes and a supermatrix inform reclassification of the Rhodomelaceae (Rhodophyta).</title>
        <authorList>
            <person name="Diaz-Tapia P."/>
            <person name="Maggs C.A."/>
            <person name="West J.A."/>
            <person name="Verbruggen H."/>
        </authorList>
    </citation>
    <scope>NUCLEOTIDE SEQUENCE</scope>
    <source>
        <strain evidence="9">JW2841</strain>
    </source>
</reference>
<keyword evidence="5 6" id="KW-0472">Membrane</keyword>
<keyword evidence="9" id="KW-0150">Chloroplast</keyword>
<accession>A0A1Z1M3T8</accession>
<feature type="transmembrane region" description="Helical" evidence="7">
    <location>
        <begin position="169"/>
        <end position="192"/>
    </location>
</feature>
<keyword evidence="4 6" id="KW-1133">Transmembrane helix</keyword>
<dbReference type="RefSeq" id="YP_009392186.1">
    <property type="nucleotide sequence ID" value="NC_035262.1"/>
</dbReference>
<keyword evidence="3 6" id="KW-0201">Cytochrome c-type biogenesis</keyword>
<dbReference type="PANTHER" id="PTHR31566">
    <property type="entry name" value="CYTOCHROME C BIOGENESIS PROTEIN CCS1, CHLOROPLASTIC"/>
    <property type="match status" value="1"/>
</dbReference>
<keyword evidence="6" id="KW-0793">Thylakoid</keyword>
<proteinExistence type="inferred from homology"/>
<feature type="domain" description="ResB-like" evidence="8">
    <location>
        <begin position="21"/>
        <end position="302"/>
    </location>
</feature>
<feature type="transmembrane region" description="Helical" evidence="7">
    <location>
        <begin position="75"/>
        <end position="98"/>
    </location>
</feature>
<evidence type="ECO:0000256" key="2">
    <source>
        <dbReference type="ARBA" id="ARBA00022692"/>
    </source>
</evidence>
<comment type="subcellular location">
    <subcellularLocation>
        <location evidence="1">Membrane</location>
        <topology evidence="1">Multi-pass membrane protein</topology>
    </subcellularLocation>
    <subcellularLocation>
        <location evidence="6">Plastid</location>
        <location evidence="6">Chloroplast thylakoid membrane</location>
        <topology evidence="6">Multi-pass membrane protein</topology>
    </subcellularLocation>
</comment>
<evidence type="ECO:0000259" key="8">
    <source>
        <dbReference type="Pfam" id="PF05140"/>
    </source>
</evidence>
<dbReference type="InterPro" id="IPR023494">
    <property type="entry name" value="Cyt_c_bgen_Ccs1/CcsB/ResB"/>
</dbReference>
<dbReference type="InterPro" id="IPR007816">
    <property type="entry name" value="ResB-like_domain"/>
</dbReference>
<feature type="transmembrane region" description="Helical" evidence="7">
    <location>
        <begin position="376"/>
        <end position="396"/>
    </location>
</feature>
<feature type="transmembrane region" description="Helical" evidence="7">
    <location>
        <begin position="130"/>
        <end position="149"/>
    </location>
</feature>
<sequence length="452" mass="52453">MLNIVFKNFLWYFLKKLANLSIAIYILCIIILVIIIGSIIEQNQSMTYYRMYYPDSLLFNWKLIYFLGLDHVYQTWWFALILLLFMLSLITCTFSTQLPSLKNARRWKFTSNSNSIFNNNSFYLMNNTSFNNYSFINVVYSLVSANFFIFHQQKSIYSYKGLYGRISPILVHFSIVTILCGSIISFASSFMVQELIPSGELFHLKNVISSGIYSSLPIDIFGRVENFSIDYNFDSSIKQFFSTVSIFYRNRKIINSKQVSVNSPLYFDGVTVYQTDWNINALRIKLGTHQIVQKNLLKTTINNNSCWVCNFFINDQEQVFFLVFSLNNSIVICDFNGFVIGTVNVGQKFYINRIPFSIEQVIPSTGFQIKVDPGIIVIYSGFATLMLTTILSYLSYSQIWVSGSFSSLEITGSTNRAFLLFEQDILNVKNNYNFYTFVSLSKYYYNLHNILK</sequence>
<dbReference type="GO" id="GO:0017004">
    <property type="term" value="P:cytochrome complex assembly"/>
    <property type="evidence" value="ECO:0007669"/>
    <property type="project" value="UniProtKB-UniRule"/>
</dbReference>
<comment type="function">
    <text evidence="6">Required during biogenesis of c-type cytochromes (cytochrome c6 and cytochrome f) at the step of heme attachment.</text>
</comment>
<dbReference type="GeneID" id="33353681"/>
<geneLocation type="chloroplast" evidence="9"/>
<feature type="transmembrane region" description="Helical" evidence="7">
    <location>
        <begin position="20"/>
        <end position="40"/>
    </location>
</feature>
<gene>
    <name evidence="6 9" type="primary">ccs1</name>
</gene>
<name>A0A1Z1M3T8_OSMFI</name>
<comment type="similarity">
    <text evidence="6">Belongs to the Ccs1/CcsB family.</text>
</comment>
<evidence type="ECO:0000313" key="9">
    <source>
        <dbReference type="EMBL" id="ARW60748.1"/>
    </source>
</evidence>
<protein>
    <recommendedName>
        <fullName evidence="6">Cytochrome c biogenesis protein Ccs1</fullName>
    </recommendedName>
</protein>
<evidence type="ECO:0000256" key="6">
    <source>
        <dbReference type="HAMAP-Rule" id="MF_01392"/>
    </source>
</evidence>
<evidence type="ECO:0000256" key="1">
    <source>
        <dbReference type="ARBA" id="ARBA00004141"/>
    </source>
</evidence>
<organism evidence="9">
    <name type="scientific">Osmundaria fimbriata</name>
    <name type="common">Red alga</name>
    <name type="synonym">Delesseria fimbriata</name>
    <dbReference type="NCBI Taxonomy" id="228265"/>
    <lineage>
        <taxon>Eukaryota</taxon>
        <taxon>Rhodophyta</taxon>
        <taxon>Florideophyceae</taxon>
        <taxon>Rhodymeniophycidae</taxon>
        <taxon>Ceramiales</taxon>
        <taxon>Rhodomelaceae</taxon>
        <taxon>Amansieae</taxon>
        <taxon>Osmundaria</taxon>
    </lineage>
</organism>
<dbReference type="AlphaFoldDB" id="A0A1Z1M3T8"/>
<keyword evidence="9" id="KW-0934">Plastid</keyword>
<dbReference type="Pfam" id="PF05140">
    <property type="entry name" value="ResB"/>
    <property type="match status" value="2"/>
</dbReference>
<evidence type="ECO:0000256" key="3">
    <source>
        <dbReference type="ARBA" id="ARBA00022748"/>
    </source>
</evidence>
<dbReference type="GO" id="GO:0009535">
    <property type="term" value="C:chloroplast thylakoid membrane"/>
    <property type="evidence" value="ECO:0007669"/>
    <property type="project" value="UniProtKB-SubCell"/>
</dbReference>
<keyword evidence="2 6" id="KW-0812">Transmembrane</keyword>
<dbReference type="EMBL" id="MF101415">
    <property type="protein sequence ID" value="ARW60748.1"/>
    <property type="molecule type" value="Genomic_DNA"/>
</dbReference>
<dbReference type="PANTHER" id="PTHR31566:SF0">
    <property type="entry name" value="CYTOCHROME C BIOGENESIS PROTEIN CCS1, CHLOROPLASTIC"/>
    <property type="match status" value="1"/>
</dbReference>
<comment type="subunit">
    <text evidence="6">May interact with CcsA.</text>
</comment>
<feature type="domain" description="ResB-like" evidence="8">
    <location>
        <begin position="359"/>
        <end position="423"/>
    </location>
</feature>
<evidence type="ECO:0000256" key="7">
    <source>
        <dbReference type="SAM" id="Phobius"/>
    </source>
</evidence>
<dbReference type="HAMAP" id="MF_01392">
    <property type="entry name" value="CytC_Ccs1"/>
    <property type="match status" value="1"/>
</dbReference>